<organism evidence="2">
    <name type="scientific">hydrothermal vent metagenome</name>
    <dbReference type="NCBI Taxonomy" id="652676"/>
    <lineage>
        <taxon>unclassified sequences</taxon>
        <taxon>metagenomes</taxon>
        <taxon>ecological metagenomes</taxon>
    </lineage>
</organism>
<dbReference type="Pfam" id="PF00932">
    <property type="entry name" value="LTD"/>
    <property type="match status" value="1"/>
</dbReference>
<accession>A0A3B0XAG7</accession>
<dbReference type="InterPro" id="IPR013424">
    <property type="entry name" value="Ice-binding_C"/>
</dbReference>
<feature type="domain" description="LTD" evidence="1">
    <location>
        <begin position="23"/>
        <end position="169"/>
    </location>
</feature>
<dbReference type="InterPro" id="IPR022472">
    <property type="entry name" value="VPLPA-CTERM"/>
</dbReference>
<sequence>MKNLEILYTQFFAVLSIVLACFFAPSVQAANINDLLITEIMANPDAVSDGNGEWFELFNPTNESIDLRGITLSDDTGNSTVLSADASLLVNPGSYFVLARNGDSSANGGFEADYVYNNFALRNSSDQIVFSNDSGELLRFDYGSGFVPKGGSMELMDSVMLLENYAQSTTAYGLGDLGTPGAAGAFIQPSAISNVPLPAAVWLMGSGLLGLVGFSRRRSS</sequence>
<dbReference type="PROSITE" id="PS51841">
    <property type="entry name" value="LTD"/>
    <property type="match status" value="1"/>
</dbReference>
<reference evidence="2" key="1">
    <citation type="submission" date="2018-06" db="EMBL/GenBank/DDBJ databases">
        <authorList>
            <person name="Zhirakovskaya E."/>
        </authorList>
    </citation>
    <scope>NUCLEOTIDE SEQUENCE</scope>
</reference>
<dbReference type="PROSITE" id="PS51257">
    <property type="entry name" value="PROKAR_LIPOPROTEIN"/>
    <property type="match status" value="1"/>
</dbReference>
<dbReference type="InterPro" id="IPR001322">
    <property type="entry name" value="Lamin_tail_dom"/>
</dbReference>
<dbReference type="NCBIfam" id="TIGR03370">
    <property type="entry name" value="VPLPA-CTERM"/>
    <property type="match status" value="1"/>
</dbReference>
<dbReference type="InterPro" id="IPR036415">
    <property type="entry name" value="Lamin_tail_dom_sf"/>
</dbReference>
<proteinExistence type="predicted"/>
<name>A0A3B0XAG7_9ZZZZ</name>
<dbReference type="EMBL" id="UOFH01000296">
    <property type="protein sequence ID" value="VAW64731.1"/>
    <property type="molecule type" value="Genomic_DNA"/>
</dbReference>
<dbReference type="AlphaFoldDB" id="A0A3B0XAG7"/>
<dbReference type="Gene3D" id="2.60.40.1260">
    <property type="entry name" value="Lamin Tail domain"/>
    <property type="match status" value="1"/>
</dbReference>
<evidence type="ECO:0000259" key="1">
    <source>
        <dbReference type="PROSITE" id="PS51841"/>
    </source>
</evidence>
<protein>
    <recommendedName>
        <fullName evidence="1">LTD domain-containing protein</fullName>
    </recommendedName>
</protein>
<gene>
    <name evidence="2" type="ORF">MNBD_GAMMA08-353</name>
</gene>
<dbReference type="SUPFAM" id="SSF74853">
    <property type="entry name" value="Lamin A/C globular tail domain"/>
    <property type="match status" value="1"/>
</dbReference>
<evidence type="ECO:0000313" key="2">
    <source>
        <dbReference type="EMBL" id="VAW64731.1"/>
    </source>
</evidence>
<dbReference type="Pfam" id="PF07589">
    <property type="entry name" value="PEP-CTERM"/>
    <property type="match status" value="1"/>
</dbReference>